<proteinExistence type="predicted"/>
<dbReference type="STRING" id="439228.SAMN06295920_110142"/>
<protein>
    <recommendedName>
        <fullName evidence="3">Peptidase C39-like domain-containing protein</fullName>
    </recommendedName>
</protein>
<dbReference type="Proteomes" id="UP000189818">
    <property type="component" value="Unassembled WGS sequence"/>
</dbReference>
<evidence type="ECO:0000313" key="1">
    <source>
        <dbReference type="EMBL" id="SKB98491.1"/>
    </source>
</evidence>
<name>A0A1T5FQT1_9SPHN</name>
<evidence type="ECO:0008006" key="3">
    <source>
        <dbReference type="Google" id="ProtNLM"/>
    </source>
</evidence>
<organism evidence="1 2">
    <name type="scientific">Rhizorhabdus histidinilytica</name>
    <dbReference type="NCBI Taxonomy" id="439228"/>
    <lineage>
        <taxon>Bacteria</taxon>
        <taxon>Pseudomonadati</taxon>
        <taxon>Pseudomonadota</taxon>
        <taxon>Alphaproteobacteria</taxon>
        <taxon>Sphingomonadales</taxon>
        <taxon>Sphingomonadaceae</taxon>
        <taxon>Rhizorhabdus</taxon>
    </lineage>
</organism>
<sequence>MGVSGKRRITSTIPSTSLRPPAVEIGARHQIEPLRQGELDLLCGILSPLNAIRLALHATAPLSRAGSKRLFEAGVRFLHGKSGGPEAVYAGMGTRRWHQIAKCMAERASGSSMTIEVERPTFDAVPTVEQVFAWIELSLAAGKPVLLRLAKGVDHFTVAAGITATRVFLFDSTGQSFLKQTSCRGSESFYRIPPKALARIAVSRRG</sequence>
<dbReference type="EMBL" id="FUYM01000010">
    <property type="protein sequence ID" value="SKB98491.1"/>
    <property type="molecule type" value="Genomic_DNA"/>
</dbReference>
<keyword evidence="2" id="KW-1185">Reference proteome</keyword>
<reference evidence="2" key="1">
    <citation type="submission" date="2017-02" db="EMBL/GenBank/DDBJ databases">
        <authorList>
            <person name="Varghese N."/>
            <person name="Submissions S."/>
        </authorList>
    </citation>
    <scope>NUCLEOTIDE SEQUENCE [LARGE SCALE GENOMIC DNA]</scope>
    <source>
        <strain evidence="2">UM2</strain>
    </source>
</reference>
<accession>A0A1T5FQT1</accession>
<evidence type="ECO:0000313" key="2">
    <source>
        <dbReference type="Proteomes" id="UP000189818"/>
    </source>
</evidence>
<gene>
    <name evidence="1" type="ORF">SAMN06295920_110142</name>
</gene>
<dbReference type="AlphaFoldDB" id="A0A1T5FQT1"/>